<keyword evidence="2" id="KW-1133">Transmembrane helix</keyword>
<dbReference type="Proteomes" id="UP000186292">
    <property type="component" value="Unassembled WGS sequence"/>
</dbReference>
<keyword evidence="4" id="KW-1185">Reference proteome</keyword>
<name>A0A1N7J027_9CORY</name>
<dbReference type="EMBL" id="FTOF01000003">
    <property type="protein sequence ID" value="SIS42639.1"/>
    <property type="molecule type" value="Genomic_DNA"/>
</dbReference>
<keyword evidence="2" id="KW-0472">Membrane</keyword>
<evidence type="ECO:0000256" key="1">
    <source>
        <dbReference type="SAM" id="MobiDB-lite"/>
    </source>
</evidence>
<feature type="transmembrane region" description="Helical" evidence="2">
    <location>
        <begin position="68"/>
        <end position="88"/>
    </location>
</feature>
<evidence type="ECO:0000256" key="2">
    <source>
        <dbReference type="SAM" id="Phobius"/>
    </source>
</evidence>
<organism evidence="3 4">
    <name type="scientific">Corynebacterium appendicis CIP 107643</name>
    <dbReference type="NCBI Taxonomy" id="1161099"/>
    <lineage>
        <taxon>Bacteria</taxon>
        <taxon>Bacillati</taxon>
        <taxon>Actinomycetota</taxon>
        <taxon>Actinomycetes</taxon>
        <taxon>Mycobacteriales</taxon>
        <taxon>Corynebacteriaceae</taxon>
        <taxon>Corynebacterium</taxon>
    </lineage>
</organism>
<dbReference type="Pfam" id="PF13829">
    <property type="entry name" value="DUF4191"/>
    <property type="match status" value="1"/>
</dbReference>
<dbReference type="AlphaFoldDB" id="A0A1N7J027"/>
<reference evidence="4" key="1">
    <citation type="submission" date="2017-01" db="EMBL/GenBank/DDBJ databases">
        <authorList>
            <person name="Varghese N."/>
            <person name="Submissions S."/>
        </authorList>
    </citation>
    <scope>NUCLEOTIDE SEQUENCE [LARGE SCALE GENOMIC DNA]</scope>
    <source>
        <strain evidence="4">DSM 44531</strain>
    </source>
</reference>
<accession>A0A1N7J027</accession>
<evidence type="ECO:0000313" key="4">
    <source>
        <dbReference type="Proteomes" id="UP000186292"/>
    </source>
</evidence>
<evidence type="ECO:0008006" key="5">
    <source>
        <dbReference type="Google" id="ProtNLM"/>
    </source>
</evidence>
<feature type="transmembrane region" description="Helical" evidence="2">
    <location>
        <begin position="94"/>
        <end position="112"/>
    </location>
</feature>
<dbReference type="STRING" id="1161099.SAMN05444817_10331"/>
<keyword evidence="2" id="KW-0812">Transmembrane</keyword>
<protein>
    <recommendedName>
        <fullName evidence="5">FoF1-type ATP synthase assembly protein I</fullName>
    </recommendedName>
</protein>
<sequence>MEAVKAVVVRVLRGLFDTLVAMAKDKKATAADKSAKKEMRSAKRTKRKQTRSQIWQAFNLQRKRDKKLIPLMLAAIVGVALLFFLIGLLFGGEWFMLVPGILFGFVLAMFIFTRRLEGSMYEEVGDTPGAAGWTLENMRNTMGIVWITKTGVAANPQMDTVHRVVGNPGIVLVGEGDPKRLKPMMDKERKRIDRLVAGVPIHEILVGSGEDQVPPKKLQRTLLKLPKNYGKDEVYSVNAKLEAMDNIRGGQRAGLPKGPMPHQAQNMAGMNRKMRRMQQRKGK</sequence>
<dbReference type="InterPro" id="IPR025445">
    <property type="entry name" value="DUF4191"/>
</dbReference>
<proteinExistence type="predicted"/>
<gene>
    <name evidence="3" type="ORF">SAMN05444817_10331</name>
</gene>
<evidence type="ECO:0000313" key="3">
    <source>
        <dbReference type="EMBL" id="SIS42639.1"/>
    </source>
</evidence>
<feature type="compositionally biased region" description="Basic residues" evidence="1">
    <location>
        <begin position="272"/>
        <end position="283"/>
    </location>
</feature>
<feature type="region of interest" description="Disordered" evidence="1">
    <location>
        <begin position="252"/>
        <end position="283"/>
    </location>
</feature>